<evidence type="ECO:0000313" key="3">
    <source>
        <dbReference type="Proteomes" id="UP000004947"/>
    </source>
</evidence>
<dbReference type="Proteomes" id="UP000004947">
    <property type="component" value="Unassembled WGS sequence"/>
</dbReference>
<proteinExistence type="predicted"/>
<dbReference type="STRING" id="313628.LNTAR_01777"/>
<keyword evidence="3" id="KW-1185">Reference proteome</keyword>
<dbReference type="InterPro" id="IPR012337">
    <property type="entry name" value="RNaseH-like_sf"/>
</dbReference>
<sequence length="177" mass="19837">MLEFTAIDFETVPGEHGPIPAEIGLVVFNEAGQILHYFEASAPVNQLYAKSANCCESIVSTWPQIKEHLQNKVILGHNIGYDYAILKKSFPALEIERTVDSLQISRQVYKDLFSDYSLSALLECLDLTQSLNTLKVNDHFTPHRALYDAMGAALLCLELLSKPKGRELIIPQQQSLF</sequence>
<protein>
    <recommendedName>
        <fullName evidence="1">Exonuclease domain-containing protein</fullName>
    </recommendedName>
</protein>
<dbReference type="SUPFAM" id="SSF53098">
    <property type="entry name" value="Ribonuclease H-like"/>
    <property type="match status" value="1"/>
</dbReference>
<dbReference type="AlphaFoldDB" id="A6DTJ6"/>
<dbReference type="RefSeq" id="WP_007281144.1">
    <property type="nucleotide sequence ID" value="NZ_ABCK01000038.1"/>
</dbReference>
<dbReference type="GO" id="GO:0006259">
    <property type="term" value="P:DNA metabolic process"/>
    <property type="evidence" value="ECO:0007669"/>
    <property type="project" value="UniProtKB-ARBA"/>
</dbReference>
<dbReference type="SMART" id="SM00479">
    <property type="entry name" value="EXOIII"/>
    <property type="match status" value="1"/>
</dbReference>
<dbReference type="eggNOG" id="COG0847">
    <property type="taxonomic scope" value="Bacteria"/>
</dbReference>
<evidence type="ECO:0000313" key="2">
    <source>
        <dbReference type="EMBL" id="EDM25035.1"/>
    </source>
</evidence>
<gene>
    <name evidence="2" type="ORF">LNTAR_01777</name>
</gene>
<dbReference type="OrthoDB" id="9803913at2"/>
<dbReference type="InterPro" id="IPR036397">
    <property type="entry name" value="RNaseH_sf"/>
</dbReference>
<organism evidence="2 3">
    <name type="scientific">Lentisphaera araneosa HTCC2155</name>
    <dbReference type="NCBI Taxonomy" id="313628"/>
    <lineage>
        <taxon>Bacteria</taxon>
        <taxon>Pseudomonadati</taxon>
        <taxon>Lentisphaerota</taxon>
        <taxon>Lentisphaeria</taxon>
        <taxon>Lentisphaerales</taxon>
        <taxon>Lentisphaeraceae</taxon>
        <taxon>Lentisphaera</taxon>
    </lineage>
</organism>
<dbReference type="Gene3D" id="3.30.420.10">
    <property type="entry name" value="Ribonuclease H-like superfamily/Ribonuclease H"/>
    <property type="match status" value="1"/>
</dbReference>
<dbReference type="GO" id="GO:0004527">
    <property type="term" value="F:exonuclease activity"/>
    <property type="evidence" value="ECO:0007669"/>
    <property type="project" value="UniProtKB-ARBA"/>
</dbReference>
<dbReference type="EMBL" id="ABCK01000038">
    <property type="protein sequence ID" value="EDM25035.1"/>
    <property type="molecule type" value="Genomic_DNA"/>
</dbReference>
<feature type="domain" description="Exonuclease" evidence="1">
    <location>
        <begin position="3"/>
        <end position="165"/>
    </location>
</feature>
<reference evidence="2 3" key="1">
    <citation type="journal article" date="2010" name="J. Bacteriol.">
        <title>Genome sequence of Lentisphaera araneosa HTCC2155T, the type species of the order Lentisphaerales in the phylum Lentisphaerae.</title>
        <authorList>
            <person name="Thrash J.C."/>
            <person name="Cho J.C."/>
            <person name="Vergin K.L."/>
            <person name="Morris R.M."/>
            <person name="Giovannoni S.J."/>
        </authorList>
    </citation>
    <scope>NUCLEOTIDE SEQUENCE [LARGE SCALE GENOMIC DNA]</scope>
    <source>
        <strain evidence="2 3">HTCC2155</strain>
    </source>
</reference>
<evidence type="ECO:0000259" key="1">
    <source>
        <dbReference type="SMART" id="SM00479"/>
    </source>
</evidence>
<comment type="caution">
    <text evidence="2">The sequence shown here is derived from an EMBL/GenBank/DDBJ whole genome shotgun (WGS) entry which is preliminary data.</text>
</comment>
<name>A6DTJ6_9BACT</name>
<dbReference type="Pfam" id="PF00929">
    <property type="entry name" value="RNase_T"/>
    <property type="match status" value="1"/>
</dbReference>
<accession>A6DTJ6</accession>
<dbReference type="InterPro" id="IPR013520">
    <property type="entry name" value="Ribonucl_H"/>
</dbReference>
<dbReference type="GO" id="GO:0003676">
    <property type="term" value="F:nucleic acid binding"/>
    <property type="evidence" value="ECO:0007669"/>
    <property type="project" value="InterPro"/>
</dbReference>